<evidence type="ECO:0000256" key="9">
    <source>
        <dbReference type="ARBA" id="ARBA00023027"/>
    </source>
</evidence>
<feature type="domain" description="FAD/NAD(P)-binding" evidence="15">
    <location>
        <begin position="6"/>
        <end position="335"/>
    </location>
</feature>
<dbReference type="InterPro" id="IPR004099">
    <property type="entry name" value="Pyr_nucl-diS_OxRdtase_dimer"/>
</dbReference>
<evidence type="ECO:0000256" key="8">
    <source>
        <dbReference type="ARBA" id="ARBA00023002"/>
    </source>
</evidence>
<evidence type="ECO:0000256" key="2">
    <source>
        <dbReference type="ARBA" id="ARBA00007532"/>
    </source>
</evidence>
<dbReference type="InterPro" id="IPR036188">
    <property type="entry name" value="FAD/NAD-bd_sf"/>
</dbReference>
<evidence type="ECO:0000259" key="15">
    <source>
        <dbReference type="Pfam" id="PF07992"/>
    </source>
</evidence>
<feature type="domain" description="Pyridine nucleotide-disulphide oxidoreductase dimerisation" evidence="14">
    <location>
        <begin position="355"/>
        <end position="463"/>
    </location>
</feature>
<dbReference type="InterPro" id="IPR012999">
    <property type="entry name" value="Pyr_OxRdtase_I_AS"/>
</dbReference>
<keyword evidence="17" id="KW-1185">Reference proteome</keyword>
<comment type="caution">
    <text evidence="16">The sequence shown here is derived from an EMBL/GenBank/DDBJ whole genome shotgun (WGS) entry which is preliminary data.</text>
</comment>
<keyword evidence="9 13" id="KW-0520">NAD</keyword>
<proteinExistence type="inferred from homology"/>
<dbReference type="SUPFAM" id="SSF55424">
    <property type="entry name" value="FAD/NAD-linked reductases, dimerisation (C-terminal) domain"/>
    <property type="match status" value="1"/>
</dbReference>
<sequence>MTIHADVAVLGGGPGGYTAAIRAAQLGKKAVIIEQDRLGGVCLNRGCIPSKSLLRSAEVFHTVKEAARYGIAVQGEPELRYDAVLERKRAAVEQLYRGLTSLMKKHNIEVIHGKGRIIGPSIFSPRSGSVAVELENGEMETVVPQQLIIATGSRPRELPGLKFDGIRVLSSDDALNMETLPRDMLIVGGGVIGIEWASMLNDFGVAVTLVEAASRLLPGEDADVSAEMERLLRRRGVRVITSAKLLTDTFERKDDGVAVKIETGEGAVALSAERMLVAIGRTANVDGIGLEATDVAVKDGFIAVNASYQTAEPHIYAVGDVIGGVQLAHAAAREGVIAAEHIAGLKTEPLQPHRIPRCIYSRPEVASIGLTESQALSRGHDVKTSRIPFRASGKAIVLGETDGFVKVIAERKTGDILGVHMIGPHVTELLSEAGLADLLNASVWEAGQLVHPHPSLSEMLGEAMLAIDGVSLSF</sequence>
<keyword evidence="10" id="KW-1015">Disulfide bond</keyword>
<evidence type="ECO:0000256" key="3">
    <source>
        <dbReference type="ARBA" id="ARBA00012608"/>
    </source>
</evidence>
<dbReference type="InterPro" id="IPR023753">
    <property type="entry name" value="FAD/NAD-binding_dom"/>
</dbReference>
<evidence type="ECO:0000256" key="10">
    <source>
        <dbReference type="ARBA" id="ARBA00023157"/>
    </source>
</evidence>
<keyword evidence="11 13" id="KW-0676">Redox-active center</keyword>
<evidence type="ECO:0000256" key="1">
    <source>
        <dbReference type="ARBA" id="ARBA00004496"/>
    </source>
</evidence>
<dbReference type="RefSeq" id="WP_213485049.1">
    <property type="nucleotide sequence ID" value="NZ_CAJRAY010000070.1"/>
</dbReference>
<organism evidence="16 17">
    <name type="scientific">Thermobacillus xylanilyticus</name>
    <dbReference type="NCBI Taxonomy" id="76633"/>
    <lineage>
        <taxon>Bacteria</taxon>
        <taxon>Bacillati</taxon>
        <taxon>Bacillota</taxon>
        <taxon>Bacilli</taxon>
        <taxon>Bacillales</taxon>
        <taxon>Paenibacillaceae</taxon>
        <taxon>Thermobacillus</taxon>
    </lineage>
</organism>
<evidence type="ECO:0000313" key="16">
    <source>
        <dbReference type="EMBL" id="CAG5089989.1"/>
    </source>
</evidence>
<evidence type="ECO:0000256" key="13">
    <source>
        <dbReference type="RuleBase" id="RU003692"/>
    </source>
</evidence>
<dbReference type="EC" id="1.8.1.4" evidence="3 13"/>
<dbReference type="PIRSF" id="PIRSF000350">
    <property type="entry name" value="Mercury_reductase_MerA"/>
    <property type="match status" value="1"/>
</dbReference>
<name>A0ABN7S6C3_THEXY</name>
<dbReference type="InterPro" id="IPR001100">
    <property type="entry name" value="Pyr_nuc-diS_OxRdtase"/>
</dbReference>
<dbReference type="PRINTS" id="PR00368">
    <property type="entry name" value="FADPNR"/>
</dbReference>
<accession>A0ABN7S6C3</accession>
<dbReference type="Pfam" id="PF07992">
    <property type="entry name" value="Pyr_redox_2"/>
    <property type="match status" value="1"/>
</dbReference>
<comment type="cofactor">
    <cofactor evidence="13">
        <name>FAD</name>
        <dbReference type="ChEBI" id="CHEBI:57692"/>
    </cofactor>
    <text evidence="13">Binds 1 FAD per subunit.</text>
</comment>
<dbReference type="GO" id="GO:0004148">
    <property type="term" value="F:dihydrolipoyl dehydrogenase (NADH) activity"/>
    <property type="evidence" value="ECO:0007669"/>
    <property type="project" value="UniProtKB-EC"/>
</dbReference>
<evidence type="ECO:0000256" key="5">
    <source>
        <dbReference type="ARBA" id="ARBA00022490"/>
    </source>
</evidence>
<keyword evidence="5" id="KW-0963">Cytoplasm</keyword>
<dbReference type="EMBL" id="CAJRAY010000070">
    <property type="protein sequence ID" value="CAG5089989.1"/>
    <property type="molecule type" value="Genomic_DNA"/>
</dbReference>
<dbReference type="Gene3D" id="3.50.50.60">
    <property type="entry name" value="FAD/NAD(P)-binding domain"/>
    <property type="match status" value="2"/>
</dbReference>
<reference evidence="16 17" key="1">
    <citation type="submission" date="2021-04" db="EMBL/GenBank/DDBJ databases">
        <authorList>
            <person name="Rakotoarivonina H."/>
        </authorList>
    </citation>
    <scope>NUCLEOTIDE SEQUENCE [LARGE SCALE GENOMIC DNA]</scope>
    <source>
        <strain evidence="16 17">XE</strain>
    </source>
</reference>
<dbReference type="Gene3D" id="3.30.390.30">
    <property type="match status" value="1"/>
</dbReference>
<dbReference type="InterPro" id="IPR006258">
    <property type="entry name" value="Lipoamide_DH"/>
</dbReference>
<comment type="catalytic activity">
    <reaction evidence="12 13">
        <text>N(6)-[(R)-dihydrolipoyl]-L-lysyl-[protein] + NAD(+) = N(6)-[(R)-lipoyl]-L-lysyl-[protein] + NADH + H(+)</text>
        <dbReference type="Rhea" id="RHEA:15045"/>
        <dbReference type="Rhea" id="RHEA-COMP:10474"/>
        <dbReference type="Rhea" id="RHEA-COMP:10475"/>
        <dbReference type="ChEBI" id="CHEBI:15378"/>
        <dbReference type="ChEBI" id="CHEBI:57540"/>
        <dbReference type="ChEBI" id="CHEBI:57945"/>
        <dbReference type="ChEBI" id="CHEBI:83099"/>
        <dbReference type="ChEBI" id="CHEBI:83100"/>
        <dbReference type="EC" id="1.8.1.4"/>
    </reaction>
</comment>
<dbReference type="PANTHER" id="PTHR22912:SF217">
    <property type="entry name" value="DIHYDROLIPOYL DEHYDROGENASE"/>
    <property type="match status" value="1"/>
</dbReference>
<dbReference type="PROSITE" id="PS00076">
    <property type="entry name" value="PYRIDINE_REDOX_1"/>
    <property type="match status" value="1"/>
</dbReference>
<evidence type="ECO:0000256" key="4">
    <source>
        <dbReference type="ARBA" id="ARBA00016961"/>
    </source>
</evidence>
<dbReference type="PANTHER" id="PTHR22912">
    <property type="entry name" value="DISULFIDE OXIDOREDUCTASE"/>
    <property type="match status" value="1"/>
</dbReference>
<evidence type="ECO:0000313" key="17">
    <source>
        <dbReference type="Proteomes" id="UP000681526"/>
    </source>
</evidence>
<dbReference type="NCBIfam" id="TIGR01350">
    <property type="entry name" value="lipoamide_DH"/>
    <property type="match status" value="1"/>
</dbReference>
<keyword evidence="8 13" id="KW-0560">Oxidoreductase</keyword>
<protein>
    <recommendedName>
        <fullName evidence="4 13">Dihydrolipoyl dehydrogenase</fullName>
        <ecNumber evidence="3 13">1.8.1.4</ecNumber>
    </recommendedName>
</protein>
<gene>
    <name evidence="16" type="primary">txxe 1928-lpdV</name>
    <name evidence="16" type="ORF">TXXE_13675</name>
</gene>
<keyword evidence="7 13" id="KW-0274">FAD</keyword>
<dbReference type="InterPro" id="IPR016156">
    <property type="entry name" value="FAD/NAD-linked_Rdtase_dimer_sf"/>
</dbReference>
<evidence type="ECO:0000259" key="14">
    <source>
        <dbReference type="Pfam" id="PF02852"/>
    </source>
</evidence>
<evidence type="ECO:0000256" key="11">
    <source>
        <dbReference type="ARBA" id="ARBA00023284"/>
    </source>
</evidence>
<dbReference type="InterPro" id="IPR050151">
    <property type="entry name" value="Class-I_Pyr_Nuc-Dis_Oxidored"/>
</dbReference>
<evidence type="ECO:0000256" key="12">
    <source>
        <dbReference type="ARBA" id="ARBA00049187"/>
    </source>
</evidence>
<evidence type="ECO:0000256" key="6">
    <source>
        <dbReference type="ARBA" id="ARBA00022630"/>
    </source>
</evidence>
<dbReference type="PRINTS" id="PR00411">
    <property type="entry name" value="PNDRDTASEI"/>
</dbReference>
<comment type="similarity">
    <text evidence="2 13">Belongs to the class-I pyridine nucleotide-disulfide oxidoreductase family.</text>
</comment>
<comment type="miscellaneous">
    <text evidence="13">The active site is a redox-active disulfide bond.</text>
</comment>
<evidence type="ECO:0000256" key="7">
    <source>
        <dbReference type="ARBA" id="ARBA00022827"/>
    </source>
</evidence>
<keyword evidence="6 13" id="KW-0285">Flavoprotein</keyword>
<dbReference type="Proteomes" id="UP000681526">
    <property type="component" value="Unassembled WGS sequence"/>
</dbReference>
<dbReference type="SUPFAM" id="SSF51905">
    <property type="entry name" value="FAD/NAD(P)-binding domain"/>
    <property type="match status" value="1"/>
</dbReference>
<dbReference type="Pfam" id="PF02852">
    <property type="entry name" value="Pyr_redox_dim"/>
    <property type="match status" value="1"/>
</dbReference>
<comment type="subcellular location">
    <subcellularLocation>
        <location evidence="1">Cytoplasm</location>
    </subcellularLocation>
</comment>